<feature type="compositionally biased region" description="Low complexity" evidence="4">
    <location>
        <begin position="257"/>
        <end position="291"/>
    </location>
</feature>
<dbReference type="GO" id="GO:0005759">
    <property type="term" value="C:mitochondrial matrix"/>
    <property type="evidence" value="ECO:0007669"/>
    <property type="project" value="TreeGrafter"/>
</dbReference>
<dbReference type="FunFam" id="2.30.33.40:FF:000002">
    <property type="entry name" value="10 kDa chaperonin, mitochondrial"/>
    <property type="match status" value="1"/>
</dbReference>
<evidence type="ECO:0000313" key="5">
    <source>
        <dbReference type="EMBL" id="KAH3662315.1"/>
    </source>
</evidence>
<feature type="region of interest" description="Disordered" evidence="4">
    <location>
        <begin position="338"/>
        <end position="371"/>
    </location>
</feature>
<dbReference type="RefSeq" id="XP_046059404.1">
    <property type="nucleotide sequence ID" value="XM_046206761.1"/>
</dbReference>
<reference evidence="5" key="2">
    <citation type="submission" date="2021-01" db="EMBL/GenBank/DDBJ databases">
        <authorList>
            <person name="Schikora-Tamarit M.A."/>
        </authorList>
    </citation>
    <scope>NUCLEOTIDE SEQUENCE</scope>
    <source>
        <strain evidence="5">CBS6075</strain>
    </source>
</reference>
<dbReference type="AlphaFoldDB" id="A0A9P8T1V7"/>
<dbReference type="Pfam" id="PF00166">
    <property type="entry name" value="Cpn10"/>
    <property type="match status" value="1"/>
</dbReference>
<dbReference type="HAMAP" id="MF_00580">
    <property type="entry name" value="CH10"/>
    <property type="match status" value="1"/>
</dbReference>
<organism evidence="5 6">
    <name type="scientific">Ogataea philodendri</name>
    <dbReference type="NCBI Taxonomy" id="1378263"/>
    <lineage>
        <taxon>Eukaryota</taxon>
        <taxon>Fungi</taxon>
        <taxon>Dikarya</taxon>
        <taxon>Ascomycota</taxon>
        <taxon>Saccharomycotina</taxon>
        <taxon>Pichiomycetes</taxon>
        <taxon>Pichiales</taxon>
        <taxon>Pichiaceae</taxon>
        <taxon>Ogataea</taxon>
    </lineage>
</organism>
<dbReference type="OrthoDB" id="10045710at2759"/>
<dbReference type="GO" id="GO:0005524">
    <property type="term" value="F:ATP binding"/>
    <property type="evidence" value="ECO:0007669"/>
    <property type="project" value="InterPro"/>
</dbReference>
<dbReference type="GeneID" id="70237530"/>
<accession>A0A9P8T1V7</accession>
<comment type="caution">
    <text evidence="5">The sequence shown here is derived from an EMBL/GenBank/DDBJ whole genome shotgun (WGS) entry which is preliminary data.</text>
</comment>
<proteinExistence type="inferred from homology"/>
<evidence type="ECO:0000256" key="3">
    <source>
        <dbReference type="ARBA" id="ARBA00056825"/>
    </source>
</evidence>
<feature type="region of interest" description="Disordered" evidence="4">
    <location>
        <begin position="388"/>
        <end position="411"/>
    </location>
</feature>
<sequence length="833" mass="91076">MGVIDMWAGGKTHLILWLVARKFNVEPCNQSVGRVVSSGFQPELLVESQVFDGNGIKVELDELRNELGIVESVNVFPVEYFFILVATVFNKSHLDVGLIWENESVWLQVSVSSNQNSVQHGFVQQEVTHPLGNDYIHLIVWHLNVLQFSSEQCDLVGESINIDDFLGHIDDIGHVHSNDVLGSGSGRKHGQNTCSTAHIKNDLVLEQISVLHDCIPPVTMSTDSSIAARAAVRRQSAQPASVSEIAAQAASRTFLKSSSQTAPRSSASSVVSVRTKPPSGSGAPPRAPSSAEVVKRPSTPKKHDSHLTWDSVNNSSSSAALAAASLVAKSKPALMVSTSSTSATGHPDNSLASAKQQSSAAPSPTIQPLRSPNFAAQAPTALSADLHLDPLSRSPYNSSPNRSARSSVHSLNSSLKEELKLLSPPKIANGGSISNSNSYSSLSLPMISEDEDTMYMSGTDGQQSSIDEPQDTSRHVYYQLAGSSTAGSLDVDPNESRNKLARKPPPKLDTTMEPASAVEYQANTPVSAEQLEDDQTLPQYPVSPIVENRMPHTHHGPLRGAHGKKFQRMLGLQRLDSSQSVLTTSDTDQQLRFKTTLRKEKNSKKDFDEAKPWKHHNDANIVSEEEKKRYEGVWAANKGDYIDNDEESVVVVDPSQQASLKISGLVVRELWRRSRLSDEVLERIWNLLIDRRRREFFGQKEGISELKDELEFDDGTLTKEEFILGTWLVDQCLILKLNSIKPLFDRILVQRAKAASKTATGIYIPEKNQAKLSFGTVIANGPGVVNEKGDLVPTTVKQGDKVLLPSFGGSPVKVEGEEYLLFSDREILAKIDE</sequence>
<comment type="function">
    <text evidence="3">Eukaryotic CPN10 homolog which is essential for mitochondrial protein biogenesis, together with CPN60. Binds to CPN60 in the presence of Mg-ATP and suppresses the ATPase activity of the latter.</text>
</comment>
<dbReference type="GO" id="GO:0051082">
    <property type="term" value="F:unfolded protein binding"/>
    <property type="evidence" value="ECO:0007669"/>
    <property type="project" value="TreeGrafter"/>
</dbReference>
<dbReference type="SUPFAM" id="SSF50129">
    <property type="entry name" value="GroES-like"/>
    <property type="match status" value="1"/>
</dbReference>
<dbReference type="GO" id="GO:0046872">
    <property type="term" value="F:metal ion binding"/>
    <property type="evidence" value="ECO:0007669"/>
    <property type="project" value="TreeGrafter"/>
</dbReference>
<evidence type="ECO:0000256" key="1">
    <source>
        <dbReference type="ARBA" id="ARBA00006975"/>
    </source>
</evidence>
<dbReference type="InterPro" id="IPR037124">
    <property type="entry name" value="Chaperonin_GroES_sf"/>
</dbReference>
<reference evidence="5" key="1">
    <citation type="journal article" date="2021" name="Open Biol.">
        <title>Shared evolutionary footprints suggest mitochondrial oxidative damage underlies multiple complex I losses in fungi.</title>
        <authorList>
            <person name="Schikora-Tamarit M.A."/>
            <person name="Marcet-Houben M."/>
            <person name="Nosek J."/>
            <person name="Gabaldon T."/>
        </authorList>
    </citation>
    <scope>NUCLEOTIDE SEQUENCE</scope>
    <source>
        <strain evidence="5">CBS6075</strain>
    </source>
</reference>
<gene>
    <name evidence="5" type="ORF">OGAPHI_005566</name>
</gene>
<keyword evidence="6" id="KW-1185">Reference proteome</keyword>
<dbReference type="Gene3D" id="2.30.33.40">
    <property type="entry name" value="GroES chaperonin"/>
    <property type="match status" value="1"/>
</dbReference>
<keyword evidence="2" id="KW-0143">Chaperone</keyword>
<dbReference type="PRINTS" id="PR00297">
    <property type="entry name" value="CHAPERONIN10"/>
</dbReference>
<dbReference type="GO" id="GO:0044183">
    <property type="term" value="F:protein folding chaperone"/>
    <property type="evidence" value="ECO:0007669"/>
    <property type="project" value="InterPro"/>
</dbReference>
<evidence type="ECO:0000256" key="2">
    <source>
        <dbReference type="ARBA" id="ARBA00023186"/>
    </source>
</evidence>
<dbReference type="Gene3D" id="1.10.238.10">
    <property type="entry name" value="EF-hand"/>
    <property type="match status" value="1"/>
</dbReference>
<dbReference type="EMBL" id="JAEUBE010000378">
    <property type="protein sequence ID" value="KAH3662315.1"/>
    <property type="molecule type" value="Genomic_DNA"/>
</dbReference>
<evidence type="ECO:0000256" key="4">
    <source>
        <dbReference type="SAM" id="MobiDB-lite"/>
    </source>
</evidence>
<dbReference type="InterPro" id="IPR020818">
    <property type="entry name" value="Chaperonin_GroES"/>
</dbReference>
<dbReference type="CDD" id="cd00320">
    <property type="entry name" value="cpn10"/>
    <property type="match status" value="1"/>
</dbReference>
<feature type="region of interest" description="Disordered" evidence="4">
    <location>
        <begin position="484"/>
        <end position="511"/>
    </location>
</feature>
<feature type="compositionally biased region" description="Low complexity" evidence="4">
    <location>
        <begin position="392"/>
        <end position="411"/>
    </location>
</feature>
<dbReference type="PANTHER" id="PTHR10772:SF0">
    <property type="entry name" value="10 KDA HEAT SHOCK PROTEIN, MITOCHONDRIAL"/>
    <property type="match status" value="1"/>
</dbReference>
<dbReference type="Proteomes" id="UP000769157">
    <property type="component" value="Unassembled WGS sequence"/>
</dbReference>
<dbReference type="InterPro" id="IPR011032">
    <property type="entry name" value="GroES-like_sf"/>
</dbReference>
<protein>
    <submittedName>
        <fullName evidence="5">Uncharacterized protein</fullName>
    </submittedName>
</protein>
<dbReference type="SMART" id="SM00883">
    <property type="entry name" value="Cpn10"/>
    <property type="match status" value="1"/>
</dbReference>
<dbReference type="PANTHER" id="PTHR10772">
    <property type="entry name" value="10 KDA HEAT SHOCK PROTEIN"/>
    <property type="match status" value="1"/>
</dbReference>
<dbReference type="GO" id="GO:0051087">
    <property type="term" value="F:protein-folding chaperone binding"/>
    <property type="evidence" value="ECO:0007669"/>
    <property type="project" value="TreeGrafter"/>
</dbReference>
<comment type="similarity">
    <text evidence="1">Belongs to the GroES chaperonin family.</text>
</comment>
<evidence type="ECO:0000313" key="6">
    <source>
        <dbReference type="Proteomes" id="UP000769157"/>
    </source>
</evidence>
<feature type="compositionally biased region" description="Low complexity" evidence="4">
    <location>
        <begin position="352"/>
        <end position="364"/>
    </location>
</feature>
<name>A0A9P8T1V7_9ASCO</name>
<feature type="region of interest" description="Disordered" evidence="4">
    <location>
        <begin position="254"/>
        <end position="311"/>
    </location>
</feature>